<sequence>MNEESDEAIPDNSILQFARKRRAPLVPDVRIAAGDDPGLAFTPPSQAAAYFAKKEHKQVAPDRANAGPPKRSAAQSRVKDYAEGVERTDAAHARLTLRLTEPLLSQVWGLSQQYREIPTKTVYRLLREALESRKLL</sequence>
<feature type="region of interest" description="Disordered" evidence="1">
    <location>
        <begin position="54"/>
        <end position="77"/>
    </location>
</feature>
<name>A0A2P7B2Z6_9HYPH</name>
<comment type="caution">
    <text evidence="2">The sequence shown here is derived from an EMBL/GenBank/DDBJ whole genome shotgun (WGS) entry which is preliminary data.</text>
</comment>
<dbReference type="RefSeq" id="WP_106666734.1">
    <property type="nucleotide sequence ID" value="NZ_PGGM01000015.1"/>
</dbReference>
<reference evidence="3" key="1">
    <citation type="submission" date="2017-11" db="EMBL/GenBank/DDBJ databases">
        <authorList>
            <person name="Kuznetsova I."/>
            <person name="Sazanova A."/>
            <person name="Chirak E."/>
            <person name="Safronova V."/>
            <person name="Willems A."/>
        </authorList>
    </citation>
    <scope>NUCLEOTIDE SEQUENCE [LARGE SCALE GENOMIC DNA]</scope>
    <source>
        <strain evidence="3">CCBAU 03422</strain>
    </source>
</reference>
<evidence type="ECO:0000313" key="3">
    <source>
        <dbReference type="Proteomes" id="UP000241764"/>
    </source>
</evidence>
<accession>A0A2P7B2Z6</accession>
<protein>
    <submittedName>
        <fullName evidence="2">Uncharacterized protein</fullName>
    </submittedName>
</protein>
<keyword evidence="3" id="KW-1185">Reference proteome</keyword>
<dbReference type="Proteomes" id="UP000241764">
    <property type="component" value="Unassembled WGS sequence"/>
</dbReference>
<dbReference type="AlphaFoldDB" id="A0A2P7B2Z6"/>
<gene>
    <name evidence="2" type="ORF">CU103_24970</name>
</gene>
<evidence type="ECO:0000256" key="1">
    <source>
        <dbReference type="SAM" id="MobiDB-lite"/>
    </source>
</evidence>
<evidence type="ECO:0000313" key="2">
    <source>
        <dbReference type="EMBL" id="PSH60825.1"/>
    </source>
</evidence>
<organism evidence="2 3">
    <name type="scientific">Phyllobacterium sophorae</name>
    <dbReference type="NCBI Taxonomy" id="1520277"/>
    <lineage>
        <taxon>Bacteria</taxon>
        <taxon>Pseudomonadati</taxon>
        <taxon>Pseudomonadota</taxon>
        <taxon>Alphaproteobacteria</taxon>
        <taxon>Hyphomicrobiales</taxon>
        <taxon>Phyllobacteriaceae</taxon>
        <taxon>Phyllobacterium</taxon>
    </lineage>
</organism>
<dbReference type="EMBL" id="PGGM01000015">
    <property type="protein sequence ID" value="PSH60825.1"/>
    <property type="molecule type" value="Genomic_DNA"/>
</dbReference>
<dbReference type="OrthoDB" id="9932880at2"/>
<proteinExistence type="predicted"/>